<dbReference type="AlphaFoldDB" id="A0A9R0K2A7"/>
<name>A0A9R0K2A7_SPIOL</name>
<dbReference type="Gene3D" id="3.30.530.20">
    <property type="match status" value="1"/>
</dbReference>
<evidence type="ECO:0000256" key="1">
    <source>
        <dbReference type="ARBA" id="ARBA00004123"/>
    </source>
</evidence>
<dbReference type="PANTHER" id="PTHR31213">
    <property type="entry name" value="OS08G0374000 PROTEIN-RELATED"/>
    <property type="match status" value="1"/>
</dbReference>
<evidence type="ECO:0000256" key="8">
    <source>
        <dbReference type="ARBA" id="ARBA00023272"/>
    </source>
</evidence>
<evidence type="ECO:0000313" key="10">
    <source>
        <dbReference type="Proteomes" id="UP000813463"/>
    </source>
</evidence>
<evidence type="ECO:0000313" key="11">
    <source>
        <dbReference type="RefSeq" id="XP_021855819.2"/>
    </source>
</evidence>
<gene>
    <name evidence="11" type="primary">LOC110795145</name>
</gene>
<evidence type="ECO:0000256" key="7">
    <source>
        <dbReference type="ARBA" id="ARBA00023242"/>
    </source>
</evidence>
<comment type="similarity">
    <text evidence="3">Belongs to the PYR/PYL/RCAR abscisic acid intracellular receptor family.</text>
</comment>
<dbReference type="Pfam" id="PF10604">
    <property type="entry name" value="Polyketide_cyc2"/>
    <property type="match status" value="1"/>
</dbReference>
<dbReference type="InterPro" id="IPR023393">
    <property type="entry name" value="START-like_dom_sf"/>
</dbReference>
<dbReference type="KEGG" id="soe:110795145"/>
<dbReference type="GeneID" id="110795145"/>
<sequence>MPPTLQLQTYTTTTTTTTTFMTDTTDIAPVVTTMAAEMKPSLAHELARELSLCCPSPDKEMDTVATYHNHEVGSNQCCSVVVQRIAAPIETVWALVRRFDQPQTYKHFLRSCRVIAGDGCEVGCLREVHVVSGLPAYCSTERLEVLDEQKHAIGFRVVGGEHRLHNYRSVTTLHPSSYSSSTTDGAGGGGGGREDNGGETTTTTDSPTSGCKGTVVVESYVVDVPSGNTKEETCVFVDTIVRCNLQSLSKIAERIARSSCTTPTTPSSSSSCKVS</sequence>
<organism evidence="10 11">
    <name type="scientific">Spinacia oleracea</name>
    <name type="common">Spinach</name>
    <dbReference type="NCBI Taxonomy" id="3562"/>
    <lineage>
        <taxon>Eukaryota</taxon>
        <taxon>Viridiplantae</taxon>
        <taxon>Streptophyta</taxon>
        <taxon>Embryophyta</taxon>
        <taxon>Tracheophyta</taxon>
        <taxon>Spermatophyta</taxon>
        <taxon>Magnoliopsida</taxon>
        <taxon>eudicotyledons</taxon>
        <taxon>Gunneridae</taxon>
        <taxon>Pentapetalae</taxon>
        <taxon>Caryophyllales</taxon>
        <taxon>Chenopodiaceae</taxon>
        <taxon>Chenopodioideae</taxon>
        <taxon>Anserineae</taxon>
        <taxon>Spinacia</taxon>
    </lineage>
</organism>
<accession>A0A9R0K2A7</accession>
<keyword evidence="10" id="KW-1185">Reference proteome</keyword>
<dbReference type="GO" id="GO:0005737">
    <property type="term" value="C:cytoplasm"/>
    <property type="evidence" value="ECO:0000318"/>
    <property type="project" value="GO_Central"/>
</dbReference>
<proteinExistence type="inferred from homology"/>
<evidence type="ECO:0000256" key="3">
    <source>
        <dbReference type="ARBA" id="ARBA00008594"/>
    </source>
</evidence>
<dbReference type="PANTHER" id="PTHR31213:SF119">
    <property type="entry name" value="ABSCISIC ACID RECEPTOR PYL4"/>
    <property type="match status" value="1"/>
</dbReference>
<dbReference type="SUPFAM" id="SSF55961">
    <property type="entry name" value="Bet v1-like"/>
    <property type="match status" value="1"/>
</dbReference>
<evidence type="ECO:0000256" key="9">
    <source>
        <dbReference type="SAM" id="MobiDB-lite"/>
    </source>
</evidence>
<reference evidence="11" key="2">
    <citation type="submission" date="2025-08" db="UniProtKB">
        <authorList>
            <consortium name="RefSeq"/>
        </authorList>
    </citation>
    <scope>IDENTIFICATION</scope>
    <source>
        <tissue evidence="11">Leaf</tissue>
    </source>
</reference>
<keyword evidence="5" id="KW-0938">Abscisic acid signaling pathway</keyword>
<dbReference type="GO" id="GO:0038023">
    <property type="term" value="F:signaling receptor activity"/>
    <property type="evidence" value="ECO:0000318"/>
    <property type="project" value="GO_Central"/>
</dbReference>
<reference evidence="10" key="1">
    <citation type="journal article" date="2021" name="Nat. Commun.">
        <title>Genomic analyses provide insights into spinach domestication and the genetic basis of agronomic traits.</title>
        <authorList>
            <person name="Cai X."/>
            <person name="Sun X."/>
            <person name="Xu C."/>
            <person name="Sun H."/>
            <person name="Wang X."/>
            <person name="Ge C."/>
            <person name="Zhang Z."/>
            <person name="Wang Q."/>
            <person name="Fei Z."/>
            <person name="Jiao C."/>
            <person name="Wang Q."/>
        </authorList>
    </citation>
    <scope>NUCLEOTIDE SEQUENCE [LARGE SCALE GENOMIC DNA]</scope>
    <source>
        <strain evidence="10">cv. Varoflay</strain>
    </source>
</reference>
<dbReference type="GO" id="GO:0005634">
    <property type="term" value="C:nucleus"/>
    <property type="evidence" value="ECO:0000318"/>
    <property type="project" value="GO_Central"/>
</dbReference>
<keyword evidence="7" id="KW-0539">Nucleus</keyword>
<feature type="region of interest" description="Disordered" evidence="9">
    <location>
        <begin position="175"/>
        <end position="210"/>
    </location>
</feature>
<keyword evidence="6" id="KW-0675">Receptor</keyword>
<dbReference type="CDD" id="cd07821">
    <property type="entry name" value="PYR_PYL_RCAR_like"/>
    <property type="match status" value="1"/>
</dbReference>
<comment type="subcellular location">
    <subcellularLocation>
        <location evidence="2">Cytoplasm</location>
    </subcellularLocation>
    <subcellularLocation>
        <location evidence="1">Nucleus</location>
    </subcellularLocation>
</comment>
<dbReference type="Proteomes" id="UP000813463">
    <property type="component" value="Chromosome 1"/>
</dbReference>
<protein>
    <submittedName>
        <fullName evidence="11">Abscisic acid receptor PYL4-like</fullName>
    </submittedName>
</protein>
<dbReference type="GO" id="GO:0004864">
    <property type="term" value="F:protein phosphatase inhibitor activity"/>
    <property type="evidence" value="ECO:0000318"/>
    <property type="project" value="GO_Central"/>
</dbReference>
<dbReference type="GO" id="GO:0009738">
    <property type="term" value="P:abscisic acid-activated signaling pathway"/>
    <property type="evidence" value="ECO:0000318"/>
    <property type="project" value="GO_Central"/>
</dbReference>
<dbReference type="InterPro" id="IPR050279">
    <property type="entry name" value="Plant_def-hormone_signal"/>
</dbReference>
<evidence type="ECO:0000256" key="6">
    <source>
        <dbReference type="ARBA" id="ARBA00023170"/>
    </source>
</evidence>
<keyword evidence="8" id="KW-0650">Protein phosphatase inhibitor</keyword>
<dbReference type="InterPro" id="IPR019587">
    <property type="entry name" value="Polyketide_cyclase/dehydratase"/>
</dbReference>
<evidence type="ECO:0000256" key="5">
    <source>
        <dbReference type="ARBA" id="ARBA00022682"/>
    </source>
</evidence>
<dbReference type="GO" id="GO:0010427">
    <property type="term" value="F:abscisic acid binding"/>
    <property type="evidence" value="ECO:0000318"/>
    <property type="project" value="GO_Central"/>
</dbReference>
<evidence type="ECO:0000256" key="4">
    <source>
        <dbReference type="ARBA" id="ARBA00022490"/>
    </source>
</evidence>
<dbReference type="RefSeq" id="XP_021855819.2">
    <property type="nucleotide sequence ID" value="XM_022000127.2"/>
</dbReference>
<keyword evidence="4" id="KW-0963">Cytoplasm</keyword>
<feature type="compositionally biased region" description="Low complexity" evidence="9">
    <location>
        <begin position="175"/>
        <end position="184"/>
    </location>
</feature>
<feature type="compositionally biased region" description="Low complexity" evidence="9">
    <location>
        <begin position="198"/>
        <end position="210"/>
    </location>
</feature>
<evidence type="ECO:0000256" key="2">
    <source>
        <dbReference type="ARBA" id="ARBA00004496"/>
    </source>
</evidence>